<evidence type="ECO:0000313" key="1">
    <source>
        <dbReference type="EMBL" id="CAB9514960.1"/>
    </source>
</evidence>
<reference evidence="1" key="1">
    <citation type="submission" date="2020-06" db="EMBL/GenBank/DDBJ databases">
        <authorList>
            <consortium name="Plant Systems Biology data submission"/>
        </authorList>
    </citation>
    <scope>NUCLEOTIDE SEQUENCE</scope>
    <source>
        <strain evidence="1">D6</strain>
    </source>
</reference>
<comment type="caution">
    <text evidence="1">The sequence shown here is derived from an EMBL/GenBank/DDBJ whole genome shotgun (WGS) entry which is preliminary data.</text>
</comment>
<gene>
    <name evidence="1" type="ORF">SEMRO_686_G187060.1</name>
</gene>
<name>A0A9N8HJU1_9STRA</name>
<sequence>MPMEDREKQCMFCSLLCIVVCAVAIPLAVHFGTSDGSPVLWEPIGSSGLWRNDSGTLEGNVALSASGDRLLVVNLGITVFTDNTTVTTEGRVGVFELQRNDEGHPQEYVSQDGRSSTDGTISYIPGPLVNVSGVYPRQVASMSSDGTTIAIGYPNSRYDDNSNSNNGNLTSGYVSVYRYDDNSTTTENNSTATTGAWVPLGNVPTFDAIMTNTEEIYTGGTLGSATALSGDGTRLAIGITQVQGFASRNDSTSFGYASFVQVMELSSSSNKKWYPLGKMIQGVCNGNTGCIPCQNSFGPGEHDFGMTLSFNAAGTRLAVGTPQAPPCNSNPTDGGFGRVFQYNGIDEEWNQVGPDLVLPTVNNGDTETPEPRELGGSISLASSADHRLAIGSNAGAVVLEYSSDSNSWNIMENRVFIWNNKATFENRYTGVSLTADGNQVAVSGPYATDNGGKAEVWEWYQSNSWKQVGRTLADNRGFGISLEVAETDGKILALKGGFDTKIYQAPR</sequence>
<protein>
    <submittedName>
        <fullName evidence="1">Uncharacterized protein</fullName>
    </submittedName>
</protein>
<organism evidence="1 2">
    <name type="scientific">Seminavis robusta</name>
    <dbReference type="NCBI Taxonomy" id="568900"/>
    <lineage>
        <taxon>Eukaryota</taxon>
        <taxon>Sar</taxon>
        <taxon>Stramenopiles</taxon>
        <taxon>Ochrophyta</taxon>
        <taxon>Bacillariophyta</taxon>
        <taxon>Bacillariophyceae</taxon>
        <taxon>Bacillariophycidae</taxon>
        <taxon>Naviculales</taxon>
        <taxon>Naviculaceae</taxon>
        <taxon>Seminavis</taxon>
    </lineage>
</organism>
<evidence type="ECO:0000313" key="2">
    <source>
        <dbReference type="Proteomes" id="UP001153069"/>
    </source>
</evidence>
<accession>A0A9N8HJU1</accession>
<dbReference type="AlphaFoldDB" id="A0A9N8HJU1"/>
<proteinExistence type="predicted"/>
<keyword evidence="2" id="KW-1185">Reference proteome</keyword>
<dbReference type="Proteomes" id="UP001153069">
    <property type="component" value="Unassembled WGS sequence"/>
</dbReference>
<dbReference type="EMBL" id="CAICTM010000685">
    <property type="protein sequence ID" value="CAB9514960.1"/>
    <property type="molecule type" value="Genomic_DNA"/>
</dbReference>